<dbReference type="NCBIfam" id="TIGR02603">
    <property type="entry name" value="CxxCH_TIGR02603"/>
    <property type="match status" value="1"/>
</dbReference>
<organism evidence="7 8">
    <name type="scientific">Aureliella helgolandensis</name>
    <dbReference type="NCBI Taxonomy" id="2527968"/>
    <lineage>
        <taxon>Bacteria</taxon>
        <taxon>Pseudomonadati</taxon>
        <taxon>Planctomycetota</taxon>
        <taxon>Planctomycetia</taxon>
        <taxon>Pirellulales</taxon>
        <taxon>Pirellulaceae</taxon>
        <taxon>Aureliella</taxon>
    </lineage>
</organism>
<dbReference type="InterPro" id="IPR036909">
    <property type="entry name" value="Cyt_c-like_dom_sf"/>
</dbReference>
<gene>
    <name evidence="7" type="ORF">Q31a_20510</name>
</gene>
<reference evidence="7 8" key="1">
    <citation type="submission" date="2019-02" db="EMBL/GenBank/DDBJ databases">
        <title>Deep-cultivation of Planctomycetes and their phenomic and genomic characterization uncovers novel biology.</title>
        <authorList>
            <person name="Wiegand S."/>
            <person name="Jogler M."/>
            <person name="Boedeker C."/>
            <person name="Pinto D."/>
            <person name="Vollmers J."/>
            <person name="Rivas-Marin E."/>
            <person name="Kohn T."/>
            <person name="Peeters S.H."/>
            <person name="Heuer A."/>
            <person name="Rast P."/>
            <person name="Oberbeckmann S."/>
            <person name="Bunk B."/>
            <person name="Jeske O."/>
            <person name="Meyerdierks A."/>
            <person name="Storesund J.E."/>
            <person name="Kallscheuer N."/>
            <person name="Luecker S."/>
            <person name="Lage O.M."/>
            <person name="Pohl T."/>
            <person name="Merkel B.J."/>
            <person name="Hornburger P."/>
            <person name="Mueller R.-W."/>
            <person name="Bruemmer F."/>
            <person name="Labrenz M."/>
            <person name="Spormann A.M."/>
            <person name="Op den Camp H."/>
            <person name="Overmann J."/>
            <person name="Amann R."/>
            <person name="Jetten M.S.M."/>
            <person name="Mascher T."/>
            <person name="Medema M.H."/>
            <person name="Devos D.P."/>
            <person name="Kaster A.-K."/>
            <person name="Ovreas L."/>
            <person name="Rohde M."/>
            <person name="Galperin M.Y."/>
            <person name="Jogler C."/>
        </authorList>
    </citation>
    <scope>NUCLEOTIDE SEQUENCE [LARGE SCALE GENOMIC DNA]</scope>
    <source>
        <strain evidence="7 8">Q31a</strain>
    </source>
</reference>
<keyword evidence="5" id="KW-0732">Signal</keyword>
<dbReference type="PANTHER" id="PTHR33546:SF1">
    <property type="entry name" value="LARGE, MULTIFUNCTIONAL SECRETED PROTEIN"/>
    <property type="match status" value="1"/>
</dbReference>
<dbReference type="InterPro" id="IPR009056">
    <property type="entry name" value="Cyt_c-like_dom"/>
</dbReference>
<dbReference type="EMBL" id="CP036298">
    <property type="protein sequence ID" value="QDV23746.1"/>
    <property type="molecule type" value="Genomic_DNA"/>
</dbReference>
<evidence type="ECO:0000256" key="1">
    <source>
        <dbReference type="ARBA" id="ARBA00022617"/>
    </source>
</evidence>
<dbReference type="Gene3D" id="1.10.760.10">
    <property type="entry name" value="Cytochrome c-like domain"/>
    <property type="match status" value="1"/>
</dbReference>
<accession>A0A518G570</accession>
<evidence type="ECO:0000313" key="8">
    <source>
        <dbReference type="Proteomes" id="UP000318017"/>
    </source>
</evidence>
<evidence type="ECO:0000256" key="5">
    <source>
        <dbReference type="SAM" id="SignalP"/>
    </source>
</evidence>
<proteinExistence type="predicted"/>
<keyword evidence="1 4" id="KW-0349">Heme</keyword>
<evidence type="ECO:0000256" key="4">
    <source>
        <dbReference type="PROSITE-ProRule" id="PRU00433"/>
    </source>
</evidence>
<dbReference type="PROSITE" id="PS51007">
    <property type="entry name" value="CYTC"/>
    <property type="match status" value="1"/>
</dbReference>
<evidence type="ECO:0000256" key="3">
    <source>
        <dbReference type="ARBA" id="ARBA00023004"/>
    </source>
</evidence>
<dbReference type="GO" id="GO:0009055">
    <property type="term" value="F:electron transfer activity"/>
    <property type="evidence" value="ECO:0007669"/>
    <property type="project" value="InterPro"/>
</dbReference>
<feature type="chain" id="PRO_5022237095" evidence="5">
    <location>
        <begin position="25"/>
        <end position="428"/>
    </location>
</feature>
<keyword evidence="8" id="KW-1185">Reference proteome</keyword>
<dbReference type="SUPFAM" id="SSF46626">
    <property type="entry name" value="Cytochrome c"/>
    <property type="match status" value="1"/>
</dbReference>
<protein>
    <submittedName>
        <fullName evidence="7">Cytochrome c</fullName>
    </submittedName>
</protein>
<feature type="signal peptide" evidence="5">
    <location>
        <begin position="1"/>
        <end position="24"/>
    </location>
</feature>
<dbReference type="Proteomes" id="UP000318017">
    <property type="component" value="Chromosome"/>
</dbReference>
<keyword evidence="3 4" id="KW-0408">Iron</keyword>
<keyword evidence="2 4" id="KW-0479">Metal-binding</keyword>
<sequence precursor="true">MCLVFFLAVLLVSPSMGQSPAASAVDINLSGPVRIAKLLWKANPQAASSSLAKTINTALERKMVEELRVALLPLETSARQVVEVDSDSEVRQAVALAAILMIDGQEGEWSTVELTNRLKRIAELDQRELVLKSWFSVQPDRSKEYFEHLLASEQADEAWIGKVVQTGLTYDRARYEEAILANWANLPASVQLSAIEPLTRQAGSMRRLVQAVADGKIQRDLINTNQLQKWASSSQQELKEELEQVWGKVRVAQNVARQKVVQSALQNLRAGSPGSASRGALVFERVCSQCHRFRGKGFEVGPDITNNGRGNLEQLASNILDPSLVIGPAFQARMLLTVDGDLLSGILVGESERYIQLKLQGGKIVEFDREQEIEELKVSDKSMMPEGLEAQMTEQELRDLFAYLCLLKPLGAEDNELIPGTPDGFVQP</sequence>
<evidence type="ECO:0000256" key="2">
    <source>
        <dbReference type="ARBA" id="ARBA00022723"/>
    </source>
</evidence>
<dbReference type="GO" id="GO:0046872">
    <property type="term" value="F:metal ion binding"/>
    <property type="evidence" value="ECO:0007669"/>
    <property type="project" value="UniProtKB-KW"/>
</dbReference>
<dbReference type="KEGG" id="ahel:Q31a_20510"/>
<dbReference type="GO" id="GO:0020037">
    <property type="term" value="F:heme binding"/>
    <property type="evidence" value="ECO:0007669"/>
    <property type="project" value="InterPro"/>
</dbReference>
<dbReference type="PANTHER" id="PTHR33546">
    <property type="entry name" value="LARGE, MULTIFUNCTIONAL SECRETED PROTEIN-RELATED"/>
    <property type="match status" value="1"/>
</dbReference>
<name>A0A518G570_9BACT</name>
<evidence type="ECO:0000313" key="7">
    <source>
        <dbReference type="EMBL" id="QDV23746.1"/>
    </source>
</evidence>
<feature type="domain" description="Cytochrome c" evidence="6">
    <location>
        <begin position="274"/>
        <end position="408"/>
    </location>
</feature>
<evidence type="ECO:0000259" key="6">
    <source>
        <dbReference type="PROSITE" id="PS51007"/>
    </source>
</evidence>
<dbReference type="InterPro" id="IPR013427">
    <property type="entry name" value="Haem-bd_dom_put"/>
</dbReference>
<dbReference type="AlphaFoldDB" id="A0A518G570"/>